<dbReference type="GO" id="GO:0000287">
    <property type="term" value="F:magnesium ion binding"/>
    <property type="evidence" value="ECO:0007669"/>
    <property type="project" value="InterPro"/>
</dbReference>
<dbReference type="Gene3D" id="3.30.1330.70">
    <property type="entry name" value="Holliday junction resolvase RusA"/>
    <property type="match status" value="1"/>
</dbReference>
<evidence type="ECO:0008006" key="3">
    <source>
        <dbReference type="Google" id="ProtNLM"/>
    </source>
</evidence>
<keyword evidence="2" id="KW-1185">Reference proteome</keyword>
<dbReference type="GO" id="GO:0006281">
    <property type="term" value="P:DNA repair"/>
    <property type="evidence" value="ECO:0007669"/>
    <property type="project" value="InterPro"/>
</dbReference>
<gene>
    <name evidence="1" type="ORF">B0I32_106258</name>
</gene>
<comment type="caution">
    <text evidence="1">The sequence shown here is derived from an EMBL/GenBank/DDBJ whole genome shotgun (WGS) entry which is preliminary data.</text>
</comment>
<organism evidence="1 2">
    <name type="scientific">Nonomuraea fuscirosea</name>
    <dbReference type="NCBI Taxonomy" id="1291556"/>
    <lineage>
        <taxon>Bacteria</taxon>
        <taxon>Bacillati</taxon>
        <taxon>Actinomycetota</taxon>
        <taxon>Actinomycetes</taxon>
        <taxon>Streptosporangiales</taxon>
        <taxon>Streptosporangiaceae</taxon>
        <taxon>Nonomuraea</taxon>
    </lineage>
</organism>
<reference evidence="1 2" key="1">
    <citation type="submission" date="2018-03" db="EMBL/GenBank/DDBJ databases">
        <title>Genomic Encyclopedia of Type Strains, Phase III (KMG-III): the genomes of soil and plant-associated and newly described type strains.</title>
        <authorList>
            <person name="Whitman W."/>
        </authorList>
    </citation>
    <scope>NUCLEOTIDE SEQUENCE [LARGE SCALE GENOMIC DNA]</scope>
    <source>
        <strain evidence="1 2">CGMCC 4.7104</strain>
    </source>
</reference>
<evidence type="ECO:0000313" key="2">
    <source>
        <dbReference type="Proteomes" id="UP000238312"/>
    </source>
</evidence>
<dbReference type="Proteomes" id="UP000238312">
    <property type="component" value="Unassembled WGS sequence"/>
</dbReference>
<dbReference type="SUPFAM" id="SSF103084">
    <property type="entry name" value="Holliday junction resolvase RusA"/>
    <property type="match status" value="1"/>
</dbReference>
<protein>
    <recommendedName>
        <fullName evidence="3">Holliday junction resolvase RusA-like endonuclease</fullName>
    </recommendedName>
</protein>
<sequence>MWFDERPAPDWSIELPPGLELLNSNQRLHPMAKARVTKLLRRAGHRASLAVGLPRLERVYVVGELRPNDRRRRDPGNWYPSAKAAVDGAMTDAGVLVDDDAEHLVGPDMRLGPVVKGGQLVLHVWRGTDA</sequence>
<evidence type="ECO:0000313" key="1">
    <source>
        <dbReference type="EMBL" id="PRX66122.1"/>
    </source>
</evidence>
<dbReference type="InterPro" id="IPR036614">
    <property type="entry name" value="RusA-like_sf"/>
</dbReference>
<proteinExistence type="predicted"/>
<dbReference type="GO" id="GO:0006310">
    <property type="term" value="P:DNA recombination"/>
    <property type="evidence" value="ECO:0007669"/>
    <property type="project" value="InterPro"/>
</dbReference>
<dbReference type="OrthoDB" id="3237255at2"/>
<dbReference type="EMBL" id="PVNG01000006">
    <property type="protein sequence ID" value="PRX66122.1"/>
    <property type="molecule type" value="Genomic_DNA"/>
</dbReference>
<accession>A0A2T0N2C0</accession>
<dbReference type="RefSeq" id="WP_106239704.1">
    <property type="nucleotide sequence ID" value="NZ_PVNG01000006.1"/>
</dbReference>
<name>A0A2T0N2C0_9ACTN</name>
<dbReference type="AlphaFoldDB" id="A0A2T0N2C0"/>